<evidence type="ECO:0000313" key="3">
    <source>
        <dbReference type="EMBL" id="KAJ8979014.1"/>
    </source>
</evidence>
<dbReference type="InterPro" id="IPR000618">
    <property type="entry name" value="Insect_cuticle"/>
</dbReference>
<gene>
    <name evidence="3" type="ORF">NQ317_012709</name>
</gene>
<name>A0ABQ9JN50_9CUCU</name>
<evidence type="ECO:0000313" key="4">
    <source>
        <dbReference type="Proteomes" id="UP001162164"/>
    </source>
</evidence>
<evidence type="ECO:0008006" key="5">
    <source>
        <dbReference type="Google" id="ProtNLM"/>
    </source>
</evidence>
<dbReference type="InterPro" id="IPR051217">
    <property type="entry name" value="Insect_Cuticle_Struc_Prot"/>
</dbReference>
<dbReference type="PRINTS" id="PR00947">
    <property type="entry name" value="CUTICLE"/>
</dbReference>
<organism evidence="3 4">
    <name type="scientific">Molorchus minor</name>
    <dbReference type="NCBI Taxonomy" id="1323400"/>
    <lineage>
        <taxon>Eukaryota</taxon>
        <taxon>Metazoa</taxon>
        <taxon>Ecdysozoa</taxon>
        <taxon>Arthropoda</taxon>
        <taxon>Hexapoda</taxon>
        <taxon>Insecta</taxon>
        <taxon>Pterygota</taxon>
        <taxon>Neoptera</taxon>
        <taxon>Endopterygota</taxon>
        <taxon>Coleoptera</taxon>
        <taxon>Polyphaga</taxon>
        <taxon>Cucujiformia</taxon>
        <taxon>Chrysomeloidea</taxon>
        <taxon>Cerambycidae</taxon>
        <taxon>Lamiinae</taxon>
        <taxon>Monochamini</taxon>
        <taxon>Molorchus</taxon>
    </lineage>
</organism>
<protein>
    <recommendedName>
        <fullName evidence="5">Cuticle protein</fullName>
    </recommendedName>
</protein>
<keyword evidence="2" id="KW-0732">Signal</keyword>
<dbReference type="Pfam" id="PF00379">
    <property type="entry name" value="Chitin_bind_4"/>
    <property type="match status" value="1"/>
</dbReference>
<dbReference type="EMBL" id="JAPWTJ010000383">
    <property type="protein sequence ID" value="KAJ8979014.1"/>
    <property type="molecule type" value="Genomic_DNA"/>
</dbReference>
<proteinExistence type="predicted"/>
<evidence type="ECO:0000256" key="1">
    <source>
        <dbReference type="ARBA" id="ARBA00022460"/>
    </source>
</evidence>
<sequence>MFQFIVFATLIAMARAGAIAGYAAPAYSAAQLSPYSSLSAPAAHASYAPSPAKFAGPIATYATPAFKVAAPVVAKEVYPDVPANYEFGYSVNDPHTGDSKSQHEVRSGDVVEGSYSLVEPDGPDGSWIAPPIPTMDSTQLFIGNQQQ</sequence>
<feature type="signal peptide" evidence="2">
    <location>
        <begin position="1"/>
        <end position="16"/>
    </location>
</feature>
<evidence type="ECO:0000256" key="2">
    <source>
        <dbReference type="SAM" id="SignalP"/>
    </source>
</evidence>
<feature type="chain" id="PRO_5047047804" description="Cuticle protein" evidence="2">
    <location>
        <begin position="17"/>
        <end position="147"/>
    </location>
</feature>
<comment type="caution">
    <text evidence="3">The sequence shown here is derived from an EMBL/GenBank/DDBJ whole genome shotgun (WGS) entry which is preliminary data.</text>
</comment>
<keyword evidence="4" id="KW-1185">Reference proteome</keyword>
<keyword evidence="1" id="KW-0193">Cuticle</keyword>
<dbReference type="Proteomes" id="UP001162164">
    <property type="component" value="Unassembled WGS sequence"/>
</dbReference>
<dbReference type="PANTHER" id="PTHR12236:SF75">
    <property type="entry name" value="CUTICULAR PROTEIN 62BB, ISOFORM A"/>
    <property type="match status" value="1"/>
</dbReference>
<reference evidence="3" key="1">
    <citation type="journal article" date="2023" name="Insect Mol. Biol.">
        <title>Genome sequencing provides insights into the evolution of gene families encoding plant cell wall-degrading enzymes in longhorned beetles.</title>
        <authorList>
            <person name="Shin N.R."/>
            <person name="Okamura Y."/>
            <person name="Kirsch R."/>
            <person name="Pauchet Y."/>
        </authorList>
    </citation>
    <scope>NUCLEOTIDE SEQUENCE</scope>
    <source>
        <strain evidence="3">MMC_N1</strain>
    </source>
</reference>
<dbReference type="PANTHER" id="PTHR12236">
    <property type="entry name" value="STRUCTURAL CONTITUENT OF CUTICLE"/>
    <property type="match status" value="1"/>
</dbReference>
<accession>A0ABQ9JN50</accession>